<dbReference type="GO" id="GO:0005524">
    <property type="term" value="F:ATP binding"/>
    <property type="evidence" value="ECO:0007669"/>
    <property type="project" value="UniProtKB-UniRule"/>
</dbReference>
<dbReference type="FunFam" id="1.10.510.10:FF:000380">
    <property type="entry name" value="Serine/threonine-protein kinase ppk15"/>
    <property type="match status" value="1"/>
</dbReference>
<feature type="region of interest" description="Disordered" evidence="11">
    <location>
        <begin position="96"/>
        <end position="116"/>
    </location>
</feature>
<dbReference type="PANTHER" id="PTHR24058">
    <property type="entry name" value="DUAL SPECIFICITY PROTEIN KINASE"/>
    <property type="match status" value="1"/>
</dbReference>
<evidence type="ECO:0000256" key="11">
    <source>
        <dbReference type="SAM" id="MobiDB-lite"/>
    </source>
</evidence>
<gene>
    <name evidence="13" type="ORF">RI543_000186</name>
</gene>
<comment type="caution">
    <text evidence="13">The sequence shown here is derived from an EMBL/GenBank/DDBJ whole genome shotgun (WGS) entry which is preliminary data.</text>
</comment>
<dbReference type="EMBL" id="JAWIZZ010000006">
    <property type="protein sequence ID" value="KAK5782256.1"/>
    <property type="molecule type" value="Genomic_DNA"/>
</dbReference>
<keyword evidence="6" id="KW-0808">Transferase</keyword>
<evidence type="ECO:0000259" key="12">
    <source>
        <dbReference type="PROSITE" id="PS50011"/>
    </source>
</evidence>
<dbReference type="InterPro" id="IPR050494">
    <property type="entry name" value="Ser_Thr_dual-spec_kinase"/>
</dbReference>
<keyword evidence="9 10" id="KW-0067">ATP-binding</keyword>
<dbReference type="GO" id="GO:0004674">
    <property type="term" value="F:protein serine/threonine kinase activity"/>
    <property type="evidence" value="ECO:0007669"/>
    <property type="project" value="UniProtKB-KW"/>
</dbReference>
<organism evidence="13 14">
    <name type="scientific">Arxiozyma heterogenica</name>
    <dbReference type="NCBI Taxonomy" id="278026"/>
    <lineage>
        <taxon>Eukaryota</taxon>
        <taxon>Fungi</taxon>
        <taxon>Dikarya</taxon>
        <taxon>Ascomycota</taxon>
        <taxon>Saccharomycotina</taxon>
        <taxon>Saccharomycetes</taxon>
        <taxon>Saccharomycetales</taxon>
        <taxon>Saccharomycetaceae</taxon>
        <taxon>Arxiozyma</taxon>
    </lineage>
</organism>
<dbReference type="CDD" id="cd14212">
    <property type="entry name" value="PKc_YAK1"/>
    <property type="match status" value="1"/>
</dbReference>
<dbReference type="PANTHER" id="PTHR24058:SF17">
    <property type="entry name" value="HOMEODOMAIN INTERACTING PROTEIN KINASE, ISOFORM D"/>
    <property type="match status" value="1"/>
</dbReference>
<name>A0AAN7W6C7_9SACH</name>
<keyword evidence="14" id="KW-1185">Reference proteome</keyword>
<dbReference type="InterPro" id="IPR011009">
    <property type="entry name" value="Kinase-like_dom_sf"/>
</dbReference>
<comment type="subcellular location">
    <subcellularLocation>
        <location evidence="1">Cytoplasm</location>
    </subcellularLocation>
</comment>
<dbReference type="FunFam" id="3.30.200.20:FF:000087">
    <property type="entry name" value="Dual specificity tyrosine-phosphorylation-regulated kinase 1A"/>
    <property type="match status" value="1"/>
</dbReference>
<keyword evidence="7 10" id="KW-0547">Nucleotide-binding</keyword>
<keyword evidence="4" id="KW-0723">Serine/threonine-protein kinase</keyword>
<evidence type="ECO:0000256" key="8">
    <source>
        <dbReference type="ARBA" id="ARBA00022777"/>
    </source>
</evidence>
<feature type="binding site" evidence="10">
    <location>
        <position position="458"/>
    </location>
    <ligand>
        <name>ATP</name>
        <dbReference type="ChEBI" id="CHEBI:30616"/>
    </ligand>
</feature>
<dbReference type="GO" id="GO:0005634">
    <property type="term" value="C:nucleus"/>
    <property type="evidence" value="ECO:0007669"/>
    <property type="project" value="TreeGrafter"/>
</dbReference>
<sequence>MLHSNDPLQSNDTLKNMTAYTNEHKEYQHASFWNPNYVKNHNPSLSKNTVQIPPDQPSAHVHSQQQPLQNQNNQPHFNNPWRTEDIDSTVKQVLQPPQVFESQNYETTGDPSEDQIEGYKRRKSSLIIPPTRAAAPNLFEYNKPDLITSNHFNLNINNDPNFRRNSVATTFSNYTGSTSVNANSSNMSQQQQRQALFFKQQQQQQQLNNRFVPSLYNSQEYQRRQSLATNTYSDSHPNISTTRSNNNNSVMYANSNGISNLNPSVYNNNISHTSIHNTPINYTGFTYTPSISPFRRSSAYPTSAGLVTLQPPLKQIRKEDLFQKQQLTIPQMKKCVTKHDLKPIVNDKPLYRRASVHSEAISPLRGLTKNLITTYQLCSPDFVYQTSKNPKRVLTKPSEPKYNGGYDNVNSDYILYVNDVLGTEQNRKYLVLDILGQGTFGQVVKCQNLLTKEILAVKVIKSRSEYLNQSITEAKILELLNKKIDPNNKHHFLRMHDSFVHKGHLCLVFELLSNNLYELLKQNQYHGLSMQLIKIFTKQMLDSLCVLKDSKLIHCDLKPENVLLCSPDKPDIKVIDFGSSCEETRTVYTYIQSRFYRAPEIILGIPYSTSIDMWSLGCIVAELFLGIPIFPGSSEFNQITRIVETLSYPPNWMLEMGKNTSKFMVKLNQEELHCVRHKYRLKSVEEFNTDFKNANEKPGKQYFKWLKLNDIVMNYRIPKHIQHSNELIRQELKQRECLIHFLNGLLNINPLERWTPQQASLHPFLTEQPFNGDWYPPGYLPSIPKSFQGNGHNSNGASNNIVDPLTQDQIISKSQIPDDFLDIEMSDSRNDVVNNTKVDVVTNSHNVNVTTCKLEGHTADTSLTAPKGATKKFNDLTIKED</sequence>
<protein>
    <recommendedName>
        <fullName evidence="12">Protein kinase domain-containing protein</fullName>
    </recommendedName>
</protein>
<reference evidence="14" key="1">
    <citation type="submission" date="2023-07" db="EMBL/GenBank/DDBJ databases">
        <title>A draft genome of Kazachstania heterogenica Y-27499.</title>
        <authorList>
            <person name="Donic C."/>
            <person name="Kralova J.S."/>
            <person name="Fidel L."/>
            <person name="Ben-Dor S."/>
            <person name="Jung S."/>
        </authorList>
    </citation>
    <scope>NUCLEOTIDE SEQUENCE [LARGE SCALE GENOMIC DNA]</scope>
    <source>
        <strain evidence="14">Y27499</strain>
    </source>
</reference>
<feature type="compositionally biased region" description="Polar residues" evidence="11">
    <location>
        <begin position="100"/>
        <end position="110"/>
    </location>
</feature>
<evidence type="ECO:0000256" key="2">
    <source>
        <dbReference type="ARBA" id="ARBA00008867"/>
    </source>
</evidence>
<evidence type="ECO:0000256" key="4">
    <source>
        <dbReference type="ARBA" id="ARBA00022527"/>
    </source>
</evidence>
<dbReference type="AlphaFoldDB" id="A0AAN7W6C7"/>
<dbReference type="InterPro" id="IPR017441">
    <property type="entry name" value="Protein_kinase_ATP_BS"/>
</dbReference>
<dbReference type="InterPro" id="IPR000719">
    <property type="entry name" value="Prot_kinase_dom"/>
</dbReference>
<evidence type="ECO:0000313" key="13">
    <source>
        <dbReference type="EMBL" id="KAK5782256.1"/>
    </source>
</evidence>
<proteinExistence type="inferred from homology"/>
<dbReference type="Gene3D" id="1.10.510.10">
    <property type="entry name" value="Transferase(Phosphotransferase) domain 1"/>
    <property type="match status" value="1"/>
</dbReference>
<evidence type="ECO:0000256" key="6">
    <source>
        <dbReference type="ARBA" id="ARBA00022679"/>
    </source>
</evidence>
<feature type="region of interest" description="Disordered" evidence="11">
    <location>
        <begin position="228"/>
        <end position="251"/>
    </location>
</feature>
<feature type="compositionally biased region" description="Polar residues" evidence="11">
    <location>
        <begin position="228"/>
        <end position="237"/>
    </location>
</feature>
<keyword evidence="8" id="KW-0418">Kinase</keyword>
<dbReference type="Gene3D" id="3.30.200.20">
    <property type="entry name" value="Phosphorylase Kinase, domain 1"/>
    <property type="match status" value="1"/>
</dbReference>
<evidence type="ECO:0000256" key="10">
    <source>
        <dbReference type="PROSITE-ProRule" id="PRU10141"/>
    </source>
</evidence>
<feature type="domain" description="Protein kinase" evidence="12">
    <location>
        <begin position="429"/>
        <end position="765"/>
    </location>
</feature>
<accession>A0AAN7W6C7</accession>
<dbReference type="Proteomes" id="UP001306508">
    <property type="component" value="Unassembled WGS sequence"/>
</dbReference>
<evidence type="ECO:0000256" key="7">
    <source>
        <dbReference type="ARBA" id="ARBA00022741"/>
    </source>
</evidence>
<evidence type="ECO:0000256" key="5">
    <source>
        <dbReference type="ARBA" id="ARBA00022553"/>
    </source>
</evidence>
<keyword evidence="5" id="KW-0597">Phosphoprotein</keyword>
<feature type="compositionally biased region" description="Low complexity" evidence="11">
    <location>
        <begin position="64"/>
        <end position="80"/>
    </location>
</feature>
<keyword evidence="3" id="KW-0963">Cytoplasm</keyword>
<dbReference type="PROSITE" id="PS00108">
    <property type="entry name" value="PROTEIN_KINASE_ST"/>
    <property type="match status" value="1"/>
</dbReference>
<feature type="region of interest" description="Disordered" evidence="11">
    <location>
        <begin position="40"/>
        <end position="82"/>
    </location>
</feature>
<feature type="compositionally biased region" description="Low complexity" evidence="11">
    <location>
        <begin position="238"/>
        <end position="251"/>
    </location>
</feature>
<dbReference type="Pfam" id="PF00069">
    <property type="entry name" value="Pkinase"/>
    <property type="match status" value="1"/>
</dbReference>
<dbReference type="PROSITE" id="PS00107">
    <property type="entry name" value="PROTEIN_KINASE_ATP"/>
    <property type="match status" value="1"/>
</dbReference>
<dbReference type="PROSITE" id="PS50011">
    <property type="entry name" value="PROTEIN_KINASE_DOM"/>
    <property type="match status" value="1"/>
</dbReference>
<dbReference type="SUPFAM" id="SSF56112">
    <property type="entry name" value="Protein kinase-like (PK-like)"/>
    <property type="match status" value="1"/>
</dbReference>
<dbReference type="InterPro" id="IPR008271">
    <property type="entry name" value="Ser/Thr_kinase_AS"/>
</dbReference>
<evidence type="ECO:0000313" key="14">
    <source>
        <dbReference type="Proteomes" id="UP001306508"/>
    </source>
</evidence>
<evidence type="ECO:0000256" key="1">
    <source>
        <dbReference type="ARBA" id="ARBA00004496"/>
    </source>
</evidence>
<evidence type="ECO:0000256" key="9">
    <source>
        <dbReference type="ARBA" id="ARBA00022840"/>
    </source>
</evidence>
<comment type="similarity">
    <text evidence="2">Belongs to the protein kinase superfamily. CMGC Ser/Thr protein kinase family. MNB/DYRK subfamily.</text>
</comment>
<feature type="compositionally biased region" description="Polar residues" evidence="11">
    <location>
        <begin position="40"/>
        <end position="51"/>
    </location>
</feature>
<dbReference type="GO" id="GO:0005737">
    <property type="term" value="C:cytoplasm"/>
    <property type="evidence" value="ECO:0007669"/>
    <property type="project" value="UniProtKB-SubCell"/>
</dbReference>
<dbReference type="SMART" id="SM00220">
    <property type="entry name" value="S_TKc"/>
    <property type="match status" value="1"/>
</dbReference>
<evidence type="ECO:0000256" key="3">
    <source>
        <dbReference type="ARBA" id="ARBA00022490"/>
    </source>
</evidence>
<dbReference type="GO" id="GO:0004713">
    <property type="term" value="F:protein tyrosine kinase activity"/>
    <property type="evidence" value="ECO:0007669"/>
    <property type="project" value="TreeGrafter"/>
</dbReference>